<keyword evidence="1" id="KW-0812">Transmembrane</keyword>
<proteinExistence type="predicted"/>
<sequence length="73" mass="8842">MNEVLYPEYYFQRMFSFFVDVILSKYICVDALFFQDILCFFTMFKSFNLLKGKYLVSVNIFKNKRILNILRGP</sequence>
<keyword evidence="1" id="KW-0472">Membrane</keyword>
<gene>
    <name evidence="2" type="ORF">NSA23_02210</name>
</gene>
<feature type="transmembrane region" description="Helical" evidence="1">
    <location>
        <begin position="23"/>
        <end position="44"/>
    </location>
</feature>
<protein>
    <submittedName>
        <fullName evidence="2">Uncharacterized protein</fullName>
    </submittedName>
</protein>
<keyword evidence="3" id="KW-1185">Reference proteome</keyword>
<comment type="caution">
    <text evidence="2">The sequence shown here is derived from an EMBL/GenBank/DDBJ whole genome shotgun (WGS) entry which is preliminary data.</text>
</comment>
<evidence type="ECO:0000313" key="3">
    <source>
        <dbReference type="Proteomes" id="UP001142078"/>
    </source>
</evidence>
<keyword evidence="1" id="KW-1133">Transmembrane helix</keyword>
<dbReference type="EMBL" id="JANJZL010000001">
    <property type="protein sequence ID" value="MCR2042923.1"/>
    <property type="molecule type" value="Genomic_DNA"/>
</dbReference>
<dbReference type="Proteomes" id="UP001142078">
    <property type="component" value="Unassembled WGS sequence"/>
</dbReference>
<organism evidence="2 3">
    <name type="scientific">Anaerosalibacter massiliensis</name>
    <dbReference type="NCBI Taxonomy" id="1347392"/>
    <lineage>
        <taxon>Bacteria</taxon>
        <taxon>Bacillati</taxon>
        <taxon>Bacillota</taxon>
        <taxon>Tissierellia</taxon>
        <taxon>Tissierellales</taxon>
        <taxon>Sporanaerobacteraceae</taxon>
        <taxon>Anaerosalibacter</taxon>
    </lineage>
</organism>
<accession>A0A9X2MG55</accession>
<dbReference type="RefSeq" id="WP_042681428.1">
    <property type="nucleotide sequence ID" value="NZ_JANJZL010000001.1"/>
</dbReference>
<evidence type="ECO:0000313" key="2">
    <source>
        <dbReference type="EMBL" id="MCR2042923.1"/>
    </source>
</evidence>
<reference evidence="2" key="1">
    <citation type="submission" date="2022-07" db="EMBL/GenBank/DDBJ databases">
        <title>Enhanced cultured diversity of the mouse gut microbiota enables custom-made synthetic communities.</title>
        <authorList>
            <person name="Afrizal A."/>
        </authorList>
    </citation>
    <scope>NUCLEOTIDE SEQUENCE</scope>
    <source>
        <strain evidence="2">DSM 29482</strain>
    </source>
</reference>
<name>A0A9X2MG55_9FIRM</name>
<dbReference type="AlphaFoldDB" id="A0A9X2MG55"/>
<evidence type="ECO:0000256" key="1">
    <source>
        <dbReference type="SAM" id="Phobius"/>
    </source>
</evidence>